<evidence type="ECO:0000256" key="2">
    <source>
        <dbReference type="SAM" id="SignalP"/>
    </source>
</evidence>
<accession>A0A192TE27</accession>
<dbReference type="EMBL" id="CP013568">
    <property type="protein sequence ID" value="ANL86052.1"/>
    <property type="molecule type" value="Genomic_DNA"/>
</dbReference>
<organism evidence="4 6">
    <name type="scientific">Rhizobium phaseoli</name>
    <dbReference type="NCBI Taxonomy" id="396"/>
    <lineage>
        <taxon>Bacteria</taxon>
        <taxon>Pseudomonadati</taxon>
        <taxon>Pseudomonadota</taxon>
        <taxon>Alphaproteobacteria</taxon>
        <taxon>Hyphomicrobiales</taxon>
        <taxon>Rhizobiaceae</taxon>
        <taxon>Rhizobium/Agrobacterium group</taxon>
        <taxon>Rhizobium</taxon>
    </lineage>
</organism>
<keyword evidence="2" id="KW-0732">Signal</keyword>
<sequence>MAAALMAAIATLLYSLVAQSTHSPRLHQFSTVISSDLHSHEDGGHSHDDADIGGESSEVSDHHHADHTHDKAGLVALPTANLRLLLAVTYSDRESALHAGPRFGIERPPRA</sequence>
<keyword evidence="5" id="KW-1185">Reference proteome</keyword>
<evidence type="ECO:0000313" key="3">
    <source>
        <dbReference type="EMBL" id="ANL86052.1"/>
    </source>
</evidence>
<evidence type="ECO:0000313" key="5">
    <source>
        <dbReference type="Proteomes" id="UP000078551"/>
    </source>
</evidence>
<evidence type="ECO:0000256" key="1">
    <source>
        <dbReference type="SAM" id="MobiDB-lite"/>
    </source>
</evidence>
<name>A0A192TE27_9HYPH</name>
<protein>
    <submittedName>
        <fullName evidence="4">Uncharacterized protein</fullName>
    </submittedName>
</protein>
<reference evidence="3 5" key="1">
    <citation type="submission" date="2015-11" db="EMBL/GenBank/DDBJ databases">
        <title>The limits of bacterial species coexistence and the symbiotic plasmid transference in sympatric Rhizobium populations.</title>
        <authorList>
            <person name="Perez-Carrascal O.M."/>
            <person name="VanInsberghe D."/>
            <person name="Juarez S."/>
            <person name="Polz M.F."/>
            <person name="Vinuesa P."/>
            <person name="Gonzalez V."/>
        </authorList>
    </citation>
    <scope>NUCLEOTIDE SEQUENCE [LARGE SCALE GENOMIC DNA]</scope>
    <source>
        <strain evidence="3 5">N771</strain>
    </source>
</reference>
<dbReference type="STRING" id="396.AMC85_CH03340"/>
<feature type="signal peptide" evidence="2">
    <location>
        <begin position="1"/>
        <end position="20"/>
    </location>
</feature>
<gene>
    <name evidence="3" type="ORF">AMC81_CH03308</name>
    <name evidence="4" type="ORF">HER27_003040</name>
</gene>
<dbReference type="RefSeq" id="WP_141397923.1">
    <property type="nucleotide sequence ID" value="NZ_CP013532.1"/>
</dbReference>
<feature type="chain" id="PRO_5043568109" evidence="2">
    <location>
        <begin position="21"/>
        <end position="111"/>
    </location>
</feature>
<dbReference type="AlphaFoldDB" id="A0A192TE27"/>
<dbReference type="GeneID" id="45961717"/>
<feature type="compositionally biased region" description="Basic and acidic residues" evidence="1">
    <location>
        <begin position="59"/>
        <end position="72"/>
    </location>
</feature>
<evidence type="ECO:0000313" key="6">
    <source>
        <dbReference type="Proteomes" id="UP000540266"/>
    </source>
</evidence>
<feature type="region of interest" description="Disordered" evidence="1">
    <location>
        <begin position="36"/>
        <end position="72"/>
    </location>
</feature>
<dbReference type="EMBL" id="CP064931">
    <property type="protein sequence ID" value="QPK09560.1"/>
    <property type="molecule type" value="Genomic_DNA"/>
</dbReference>
<proteinExistence type="predicted"/>
<dbReference type="Proteomes" id="UP000078551">
    <property type="component" value="Chromosome"/>
</dbReference>
<feature type="compositionally biased region" description="Basic and acidic residues" evidence="1">
    <location>
        <begin position="37"/>
        <end position="50"/>
    </location>
</feature>
<evidence type="ECO:0000313" key="4">
    <source>
        <dbReference type="EMBL" id="QPK09560.1"/>
    </source>
</evidence>
<reference evidence="4 6" key="2">
    <citation type="submission" date="2020-11" db="EMBL/GenBank/DDBJ databases">
        <title>Indigenous Rhizobia Nodulating Common beans in Western Kenya.</title>
        <authorList>
            <person name="Wekesa C.S."/>
            <person name="Oelmueller R."/>
            <person name="Furch A.C."/>
        </authorList>
    </citation>
    <scope>NUCLEOTIDE SEQUENCE [LARGE SCALE GENOMIC DNA]</scope>
    <source>
        <strain evidence="6">BS3</strain>
        <strain evidence="4">S3</strain>
    </source>
</reference>
<dbReference type="Proteomes" id="UP000540266">
    <property type="component" value="Chromosome"/>
</dbReference>